<proteinExistence type="predicted"/>
<keyword evidence="4" id="KW-1185">Reference proteome</keyword>
<evidence type="ECO:0000313" key="2">
    <source>
        <dbReference type="EMBL" id="CAF1388404.1"/>
    </source>
</evidence>
<organism evidence="1 3">
    <name type="scientific">Rotaria sordida</name>
    <dbReference type="NCBI Taxonomy" id="392033"/>
    <lineage>
        <taxon>Eukaryota</taxon>
        <taxon>Metazoa</taxon>
        <taxon>Spiralia</taxon>
        <taxon>Gnathifera</taxon>
        <taxon>Rotifera</taxon>
        <taxon>Eurotatoria</taxon>
        <taxon>Bdelloidea</taxon>
        <taxon>Philodinida</taxon>
        <taxon>Philodinidae</taxon>
        <taxon>Rotaria</taxon>
    </lineage>
</organism>
<name>A0A814GCT0_9BILA</name>
<gene>
    <name evidence="2" type="ORF">JXQ802_LOCUS34066</name>
    <name evidence="1" type="ORF">PYM288_LOCUS14219</name>
</gene>
<accession>A0A814GCT0</accession>
<dbReference type="EMBL" id="CAJNOL010001597">
    <property type="protein sequence ID" value="CAF1388404.1"/>
    <property type="molecule type" value="Genomic_DNA"/>
</dbReference>
<dbReference type="Proteomes" id="UP000663870">
    <property type="component" value="Unassembled WGS sequence"/>
</dbReference>
<reference evidence="1" key="1">
    <citation type="submission" date="2021-02" db="EMBL/GenBank/DDBJ databases">
        <authorList>
            <person name="Nowell W R."/>
        </authorList>
    </citation>
    <scope>NUCLEOTIDE SEQUENCE</scope>
</reference>
<sequence length="81" mass="9389">MAYTQQQQQTSTSPEIDFHKYYGRNANGVIEELKKLGYNPIEFDAHMLIQGRALPEIPDRKTLHIYVNKSGNTVQQIMNKH</sequence>
<evidence type="ECO:0000313" key="3">
    <source>
        <dbReference type="Proteomes" id="UP000663854"/>
    </source>
</evidence>
<dbReference type="AlphaFoldDB" id="A0A814GCT0"/>
<comment type="caution">
    <text evidence="1">The sequence shown here is derived from an EMBL/GenBank/DDBJ whole genome shotgun (WGS) entry which is preliminary data.</text>
</comment>
<dbReference type="Proteomes" id="UP000663854">
    <property type="component" value="Unassembled WGS sequence"/>
</dbReference>
<evidence type="ECO:0000313" key="1">
    <source>
        <dbReference type="EMBL" id="CAF0993068.1"/>
    </source>
</evidence>
<evidence type="ECO:0000313" key="4">
    <source>
        <dbReference type="Proteomes" id="UP000663870"/>
    </source>
</evidence>
<protein>
    <submittedName>
        <fullName evidence="1">Uncharacterized protein</fullName>
    </submittedName>
</protein>
<dbReference type="EMBL" id="CAJNOH010000306">
    <property type="protein sequence ID" value="CAF0993068.1"/>
    <property type="molecule type" value="Genomic_DNA"/>
</dbReference>